<reference evidence="8" key="1">
    <citation type="journal article" date="2014" name="Nature">
        <title>Elephant shark genome provides unique insights into gnathostome evolution.</title>
        <authorList>
            <consortium name="International Elephant Shark Genome Sequencing Consortium"/>
            <person name="Venkatesh B."/>
            <person name="Lee A.P."/>
            <person name="Ravi V."/>
            <person name="Maurya A.K."/>
            <person name="Lian M.M."/>
            <person name="Swann J.B."/>
            <person name="Ohta Y."/>
            <person name="Flajnik M.F."/>
            <person name="Sutoh Y."/>
            <person name="Kasahara M."/>
            <person name="Hoon S."/>
            <person name="Gangu V."/>
            <person name="Roy S.W."/>
            <person name="Irimia M."/>
            <person name="Korzh V."/>
            <person name="Kondrychyn I."/>
            <person name="Lim Z.W."/>
            <person name="Tay B.H."/>
            <person name="Tohari S."/>
            <person name="Kong K.W."/>
            <person name="Ho S."/>
            <person name="Lorente-Galdos B."/>
            <person name="Quilez J."/>
            <person name="Marques-Bonet T."/>
            <person name="Raney B.J."/>
            <person name="Ingham P.W."/>
            <person name="Tay A."/>
            <person name="Hillier L.W."/>
            <person name="Minx P."/>
            <person name="Boehm T."/>
            <person name="Wilson R.K."/>
            <person name="Brenner S."/>
            <person name="Warren W.C."/>
        </authorList>
    </citation>
    <scope>NUCLEOTIDE SEQUENCE</scope>
    <source>
        <tissue evidence="8">Intestine</tissue>
    </source>
</reference>
<dbReference type="Pfam" id="PF23466">
    <property type="entry name" value="WWE_4"/>
    <property type="match status" value="1"/>
</dbReference>
<dbReference type="SUPFAM" id="SSF117839">
    <property type="entry name" value="WWE domain"/>
    <property type="match status" value="1"/>
</dbReference>
<name>V9L2V3_CALMI</name>
<dbReference type="GO" id="GO:0003950">
    <property type="term" value="F:NAD+ poly-ADP-ribosyltransferase activity"/>
    <property type="evidence" value="ECO:0007669"/>
    <property type="project" value="InterPro"/>
</dbReference>
<evidence type="ECO:0000259" key="6">
    <source>
        <dbReference type="PROSITE" id="PS50918"/>
    </source>
</evidence>
<evidence type="ECO:0000256" key="3">
    <source>
        <dbReference type="ARBA" id="ARBA00024347"/>
    </source>
</evidence>
<keyword evidence="4" id="KW-0862">Zinc</keyword>
<dbReference type="InterPro" id="IPR051712">
    <property type="entry name" value="ARTD-AVP"/>
</dbReference>
<organism evidence="8">
    <name type="scientific">Callorhinchus milii</name>
    <name type="common">Ghost shark</name>
    <dbReference type="NCBI Taxonomy" id="7868"/>
    <lineage>
        <taxon>Eukaryota</taxon>
        <taxon>Metazoa</taxon>
        <taxon>Chordata</taxon>
        <taxon>Craniata</taxon>
        <taxon>Vertebrata</taxon>
        <taxon>Chondrichthyes</taxon>
        <taxon>Holocephali</taxon>
        <taxon>Chimaeriformes</taxon>
        <taxon>Callorhinchidae</taxon>
        <taxon>Callorhinchus</taxon>
    </lineage>
</organism>
<feature type="domain" description="PARP catalytic" evidence="7">
    <location>
        <begin position="243"/>
        <end position="388"/>
    </location>
</feature>
<dbReference type="GO" id="GO:0005634">
    <property type="term" value="C:nucleus"/>
    <property type="evidence" value="ECO:0007669"/>
    <property type="project" value="UniProtKB-SubCell"/>
</dbReference>
<keyword evidence="4" id="KW-0863">Zinc-finger</keyword>
<dbReference type="InterPro" id="IPR012317">
    <property type="entry name" value="Poly(ADP-ribose)pol_cat_dom"/>
</dbReference>
<dbReference type="PROSITE" id="PS50918">
    <property type="entry name" value="WWE"/>
    <property type="match status" value="1"/>
</dbReference>
<dbReference type="PANTHER" id="PTHR45740:SF7">
    <property type="entry name" value="PROTEIN MONO-ADP-RIBOSYLTRANSFERASE TIPARP"/>
    <property type="match status" value="1"/>
</dbReference>
<dbReference type="GO" id="GO:1990404">
    <property type="term" value="F:NAD+-protein mono-ADP-ribosyltransferase activity"/>
    <property type="evidence" value="ECO:0007669"/>
    <property type="project" value="TreeGrafter"/>
</dbReference>
<dbReference type="PROSITE" id="PS50103">
    <property type="entry name" value="ZF_C3H1"/>
    <property type="match status" value="1"/>
</dbReference>
<dbReference type="EMBL" id="JW873257">
    <property type="protein sequence ID" value="AFP05774.1"/>
    <property type="molecule type" value="mRNA"/>
</dbReference>
<feature type="non-terminal residue" evidence="8">
    <location>
        <position position="1"/>
    </location>
</feature>
<dbReference type="PANTHER" id="PTHR45740">
    <property type="entry name" value="POLY [ADP-RIBOSE] POLYMERASE"/>
    <property type="match status" value="1"/>
</dbReference>
<evidence type="ECO:0000256" key="4">
    <source>
        <dbReference type="PROSITE-ProRule" id="PRU00723"/>
    </source>
</evidence>
<comment type="subcellular location">
    <subcellularLocation>
        <location evidence="1">Nucleus</location>
    </subcellularLocation>
</comment>
<dbReference type="Pfam" id="PF02825">
    <property type="entry name" value="WWE"/>
    <property type="match status" value="1"/>
</dbReference>
<dbReference type="InterPro" id="IPR000571">
    <property type="entry name" value="Znf_CCCH"/>
</dbReference>
<accession>V9L2V3</accession>
<feature type="non-terminal residue" evidence="8">
    <location>
        <position position="388"/>
    </location>
</feature>
<proteinExistence type="evidence at transcript level"/>
<evidence type="ECO:0000256" key="1">
    <source>
        <dbReference type="ARBA" id="ARBA00004123"/>
    </source>
</evidence>
<dbReference type="GO" id="GO:0008270">
    <property type="term" value="F:zinc ion binding"/>
    <property type="evidence" value="ECO:0007669"/>
    <property type="project" value="UniProtKB-KW"/>
</dbReference>
<evidence type="ECO:0000313" key="8">
    <source>
        <dbReference type="EMBL" id="AFP05774.1"/>
    </source>
</evidence>
<dbReference type="InterPro" id="IPR004170">
    <property type="entry name" value="WWE_dom"/>
</dbReference>
<dbReference type="Gene3D" id="3.90.228.10">
    <property type="match status" value="1"/>
</dbReference>
<keyword evidence="4" id="KW-0479">Metal-binding</keyword>
<evidence type="ECO:0000259" key="7">
    <source>
        <dbReference type="PROSITE" id="PS51059"/>
    </source>
</evidence>
<feature type="domain" description="C3H1-type" evidence="5">
    <location>
        <begin position="28"/>
        <end position="55"/>
    </location>
</feature>
<feature type="domain" description="WWE" evidence="6">
    <location>
        <begin position="123"/>
        <end position="200"/>
    </location>
</feature>
<protein>
    <submittedName>
        <fullName evidence="8">TCDD-inducible poly (ADP-ribose) polymerase-like protein</fullName>
    </submittedName>
</protein>
<evidence type="ECO:0000259" key="5">
    <source>
        <dbReference type="PROSITE" id="PS50103"/>
    </source>
</evidence>
<dbReference type="SUPFAM" id="SSF56399">
    <property type="entry name" value="ADP-ribosylation"/>
    <property type="match status" value="1"/>
</dbReference>
<dbReference type="AlphaFoldDB" id="V9L2V3"/>
<feature type="zinc finger region" description="C3H1-type" evidence="4">
    <location>
        <begin position="28"/>
        <end position="55"/>
    </location>
</feature>
<evidence type="ECO:0000256" key="2">
    <source>
        <dbReference type="ARBA" id="ARBA00023242"/>
    </source>
</evidence>
<dbReference type="InterPro" id="IPR037197">
    <property type="entry name" value="WWE_dom_sf"/>
</dbReference>
<dbReference type="Gene3D" id="3.30.720.50">
    <property type="match status" value="1"/>
</dbReference>
<sequence length="388" mass="44543">GAVGDEPDLTVDGLLDVLTQLQYHTRQPEGVRICSGFLMGSCPLGGLCPQHHTALPYHWQLGGKGGTHWRSLEEDSQEQVERLYCDPDLEKLTLRYRGRILTVDLETMTVQDGGEFDRLRRLSTSDADPLNSFPTVWRYYWRAQSGWREYGKSLADYFEEALSCGLSERYFMSQTHSYRVDLGSSCQYNIVSGTKRDVRRRPFFQSVVTLLPYLRTLSGNLRTGQTIPGDSTAVGHEAANRKCPETWVEMGEDLEFLKAPVSVEEQAYGVVYALFHRTMPETKFRIERIDRVQNQFLWDKYCRKKQHMSRRMTEGERIRNEKHLFHGTSCAAAEAICRHNFDPRVSGKHATLYGQGCYFARKASYSHRYSRRSEGGSHCMFLSKVLMG</sequence>
<dbReference type="Pfam" id="PF00644">
    <property type="entry name" value="PARP"/>
    <property type="match status" value="1"/>
</dbReference>
<dbReference type="PROSITE" id="PS51059">
    <property type="entry name" value="PARP_CATALYTIC"/>
    <property type="match status" value="1"/>
</dbReference>
<keyword evidence="2" id="KW-0539">Nucleus</keyword>
<comment type="similarity">
    <text evidence="3">Belongs to the ARTD/PARP family.</text>
</comment>